<evidence type="ECO:0000313" key="2">
    <source>
        <dbReference type="EMBL" id="XBY45728.1"/>
    </source>
</evidence>
<reference evidence="2" key="1">
    <citation type="submission" date="2024-06" db="EMBL/GenBank/DDBJ databases">
        <title>Methylostella associata gen. nov., sp. nov., a novel Ancalomicrobiaceae-affiliated facultatively methylotrophic bacteria that feed on methanotrophs of the genus Methylococcus.</title>
        <authorList>
            <person name="Saltykova V."/>
            <person name="Danilova O.V."/>
            <person name="Oshkin I.Y."/>
            <person name="Belova S.E."/>
            <person name="Pimenov N.V."/>
            <person name="Dedysh S.N."/>
        </authorList>
    </citation>
    <scope>NUCLEOTIDE SEQUENCE</scope>
    <source>
        <strain evidence="2">S20</strain>
    </source>
</reference>
<name>A0AAU7XCP2_9HYPH</name>
<dbReference type="Gene3D" id="3.40.50.1980">
    <property type="entry name" value="Nitrogenase molybdenum iron protein domain"/>
    <property type="match status" value="2"/>
</dbReference>
<dbReference type="Pfam" id="PF01497">
    <property type="entry name" value="Peripla_BP_2"/>
    <property type="match status" value="1"/>
</dbReference>
<protein>
    <submittedName>
        <fullName evidence="2">ABC transporter substrate-binding protein</fullName>
    </submittedName>
</protein>
<sequence>MTGRRSTRRRSAAADAGRRRFLAGGVALAGAMLAGLGRPGRAAPSGGITVTDILGRSVTVAGPVERVILGEGRQIAFVAALDREAPFRRVVGWRDDLIKSDPATFDAYRARFPDIASLPRFGTVSTGGFDVERAIALAPDLVVFNVEARGSIDESRVVDKLASVGIPCVFIDFRDRPFEHTEPSMRILGRLFGREDVAEAMIAFRRAEIARVTERLAAHPDLVRPLVEIDRIPGTTDDCCLSFGAENFGRVVEIAGGRNLGSALIPGTFGILNPEAIVAADPAVVIATGGNWQAIAPGGGWVGLGPGADLAEARRRLAALMRRPAFVETSAVRTGRVHAIWHQFYNTPYQFVAVQVIARWLHPELFADLDPDATFRTLHERFLPVAYRPGYWVDLVERAP</sequence>
<dbReference type="CDD" id="cd01139">
    <property type="entry name" value="TroA_f"/>
    <property type="match status" value="1"/>
</dbReference>
<dbReference type="PANTHER" id="PTHR30535">
    <property type="entry name" value="VITAMIN B12-BINDING PROTEIN"/>
    <property type="match status" value="1"/>
</dbReference>
<dbReference type="InterPro" id="IPR002491">
    <property type="entry name" value="ABC_transptr_periplasmic_BD"/>
</dbReference>
<evidence type="ECO:0000259" key="1">
    <source>
        <dbReference type="PROSITE" id="PS50983"/>
    </source>
</evidence>
<dbReference type="AlphaFoldDB" id="A0AAU7XCP2"/>
<dbReference type="PANTHER" id="PTHR30535:SF34">
    <property type="entry name" value="MOLYBDATE-BINDING PROTEIN MOLA"/>
    <property type="match status" value="1"/>
</dbReference>
<accession>A0AAU7XCP2</accession>
<organism evidence="2">
    <name type="scientific">Methyloraptor flagellatus</name>
    <dbReference type="NCBI Taxonomy" id="3162530"/>
    <lineage>
        <taxon>Bacteria</taxon>
        <taxon>Pseudomonadati</taxon>
        <taxon>Pseudomonadota</taxon>
        <taxon>Alphaproteobacteria</taxon>
        <taxon>Hyphomicrobiales</taxon>
        <taxon>Ancalomicrobiaceae</taxon>
        <taxon>Methyloraptor</taxon>
    </lineage>
</organism>
<dbReference type="PROSITE" id="PS51318">
    <property type="entry name" value="TAT"/>
    <property type="match status" value="1"/>
</dbReference>
<dbReference type="PROSITE" id="PS50983">
    <property type="entry name" value="FE_B12_PBP"/>
    <property type="match status" value="1"/>
</dbReference>
<dbReference type="EMBL" id="CP158568">
    <property type="protein sequence ID" value="XBY45728.1"/>
    <property type="molecule type" value="Genomic_DNA"/>
</dbReference>
<dbReference type="KEGG" id="mflg:ABS361_05515"/>
<gene>
    <name evidence="2" type="ORF">ABS361_05515</name>
</gene>
<dbReference type="SUPFAM" id="SSF53807">
    <property type="entry name" value="Helical backbone' metal receptor"/>
    <property type="match status" value="1"/>
</dbReference>
<proteinExistence type="predicted"/>
<feature type="domain" description="Fe/B12 periplasmic-binding" evidence="1">
    <location>
        <begin position="66"/>
        <end position="369"/>
    </location>
</feature>
<dbReference type="InterPro" id="IPR050902">
    <property type="entry name" value="ABC_Transporter_SBP"/>
</dbReference>
<dbReference type="InterPro" id="IPR006311">
    <property type="entry name" value="TAT_signal"/>
</dbReference>